<keyword evidence="1" id="KW-0812">Transmembrane</keyword>
<feature type="transmembrane region" description="Helical" evidence="1">
    <location>
        <begin position="16"/>
        <end position="36"/>
    </location>
</feature>
<gene>
    <name evidence="2" type="ORF">BpHYR1_006006</name>
</gene>
<evidence type="ECO:0000313" key="2">
    <source>
        <dbReference type="EMBL" id="RNA40113.1"/>
    </source>
</evidence>
<name>A0A3M7SWF0_BRAPC</name>
<sequence>MGVADGETEVEGGDGTISFVASAIVISLFSSIIEYCSSLLSSVMSSSPASFSSLAVVSILKKNNFRSSFCKRQTSHFD</sequence>
<evidence type="ECO:0000256" key="1">
    <source>
        <dbReference type="SAM" id="Phobius"/>
    </source>
</evidence>
<dbReference type="AlphaFoldDB" id="A0A3M7SWF0"/>
<keyword evidence="1" id="KW-0472">Membrane</keyword>
<dbReference type="EMBL" id="REGN01000677">
    <property type="protein sequence ID" value="RNA40113.1"/>
    <property type="molecule type" value="Genomic_DNA"/>
</dbReference>
<accession>A0A3M7SWF0</accession>
<organism evidence="2 3">
    <name type="scientific">Brachionus plicatilis</name>
    <name type="common">Marine rotifer</name>
    <name type="synonym">Brachionus muelleri</name>
    <dbReference type="NCBI Taxonomy" id="10195"/>
    <lineage>
        <taxon>Eukaryota</taxon>
        <taxon>Metazoa</taxon>
        <taxon>Spiralia</taxon>
        <taxon>Gnathifera</taxon>
        <taxon>Rotifera</taxon>
        <taxon>Eurotatoria</taxon>
        <taxon>Monogononta</taxon>
        <taxon>Pseudotrocha</taxon>
        <taxon>Ploima</taxon>
        <taxon>Brachionidae</taxon>
        <taxon>Brachionus</taxon>
    </lineage>
</organism>
<proteinExistence type="predicted"/>
<dbReference type="Proteomes" id="UP000276133">
    <property type="component" value="Unassembled WGS sequence"/>
</dbReference>
<reference evidence="2 3" key="1">
    <citation type="journal article" date="2018" name="Sci. Rep.">
        <title>Genomic signatures of local adaptation to the degree of environmental predictability in rotifers.</title>
        <authorList>
            <person name="Franch-Gras L."/>
            <person name="Hahn C."/>
            <person name="Garcia-Roger E.M."/>
            <person name="Carmona M.J."/>
            <person name="Serra M."/>
            <person name="Gomez A."/>
        </authorList>
    </citation>
    <scope>NUCLEOTIDE SEQUENCE [LARGE SCALE GENOMIC DNA]</scope>
    <source>
        <strain evidence="2">HYR1</strain>
    </source>
</reference>
<comment type="caution">
    <text evidence="2">The sequence shown here is derived from an EMBL/GenBank/DDBJ whole genome shotgun (WGS) entry which is preliminary data.</text>
</comment>
<protein>
    <submittedName>
        <fullName evidence="2">Uncharacterized protein</fullName>
    </submittedName>
</protein>
<evidence type="ECO:0000313" key="3">
    <source>
        <dbReference type="Proteomes" id="UP000276133"/>
    </source>
</evidence>
<keyword evidence="1" id="KW-1133">Transmembrane helix</keyword>
<keyword evidence="3" id="KW-1185">Reference proteome</keyword>